<dbReference type="EMBL" id="JAGDEL010000016">
    <property type="protein sequence ID" value="MBO1513698.1"/>
    <property type="molecule type" value="Genomic_DNA"/>
</dbReference>
<keyword evidence="2" id="KW-1185">Reference proteome</keyword>
<evidence type="ECO:0000313" key="1">
    <source>
        <dbReference type="EMBL" id="MBO1513698.1"/>
    </source>
</evidence>
<reference evidence="1 2" key="1">
    <citation type="submission" date="2021-03" db="EMBL/GenBank/DDBJ databases">
        <title>Whole genome sequence of Metabacillus bambusae BG109.</title>
        <authorList>
            <person name="Jeong J.W."/>
        </authorList>
    </citation>
    <scope>NUCLEOTIDE SEQUENCE [LARGE SCALE GENOMIC DNA]</scope>
    <source>
        <strain evidence="1 2">BG109</strain>
    </source>
</reference>
<dbReference type="Proteomes" id="UP000663981">
    <property type="component" value="Unassembled WGS sequence"/>
</dbReference>
<name>A0ABS3N720_9BACI</name>
<accession>A0ABS3N720</accession>
<evidence type="ECO:0000313" key="2">
    <source>
        <dbReference type="Proteomes" id="UP000663981"/>
    </source>
</evidence>
<organism evidence="1 2">
    <name type="scientific">Metabacillus bambusae</name>
    <dbReference type="NCBI Taxonomy" id="2795218"/>
    <lineage>
        <taxon>Bacteria</taxon>
        <taxon>Bacillati</taxon>
        <taxon>Bacillota</taxon>
        <taxon>Bacilli</taxon>
        <taxon>Bacillales</taxon>
        <taxon>Bacillaceae</taxon>
        <taxon>Metabacillus</taxon>
    </lineage>
</organism>
<protein>
    <submittedName>
        <fullName evidence="1">Uncharacterized protein</fullName>
    </submittedName>
</protein>
<comment type="caution">
    <text evidence="1">The sequence shown here is derived from an EMBL/GenBank/DDBJ whole genome shotgun (WGS) entry which is preliminary data.</text>
</comment>
<gene>
    <name evidence="1" type="ORF">I7822_18920</name>
</gene>
<proteinExistence type="predicted"/>
<sequence>MSKQQEQSLQDRPKCTITEVNKPNIERIAQSLISIHARKSRATKK</sequence>
<dbReference type="RefSeq" id="WP_207980647.1">
    <property type="nucleotide sequence ID" value="NZ_JAGDEL010000016.1"/>
</dbReference>